<reference evidence="1 2" key="1">
    <citation type="journal article" date="2016" name="Nat. Commun.">
        <title>Thousands of microbial genomes shed light on interconnected biogeochemical processes in an aquifer system.</title>
        <authorList>
            <person name="Anantharaman K."/>
            <person name="Brown C.T."/>
            <person name="Hug L.A."/>
            <person name="Sharon I."/>
            <person name="Castelle C.J."/>
            <person name="Probst A.J."/>
            <person name="Thomas B.C."/>
            <person name="Singh A."/>
            <person name="Wilkins M.J."/>
            <person name="Karaoz U."/>
            <person name="Brodie E.L."/>
            <person name="Williams K.H."/>
            <person name="Hubbard S.S."/>
            <person name="Banfield J.F."/>
        </authorList>
    </citation>
    <scope>NUCLEOTIDE SEQUENCE [LARGE SCALE GENOMIC DNA]</scope>
</reference>
<gene>
    <name evidence="1" type="ORF">A2160_05135</name>
</gene>
<dbReference type="AlphaFoldDB" id="A0A1F5E6H2"/>
<organism evidence="1 2">
    <name type="scientific">Candidatus Beckwithbacteria bacterium RBG_13_42_9</name>
    <dbReference type="NCBI Taxonomy" id="1797457"/>
    <lineage>
        <taxon>Bacteria</taxon>
        <taxon>Candidatus Beckwithiibacteriota</taxon>
    </lineage>
</organism>
<dbReference type="STRING" id="1797457.A2160_05135"/>
<evidence type="ECO:0000313" key="1">
    <source>
        <dbReference type="EMBL" id="OGD63007.1"/>
    </source>
</evidence>
<proteinExistence type="predicted"/>
<sequence length="176" mass="18890">MSFKDLLTPAMVYGLNALEPFLRQATVERVSATTGIELNSGDLPRVVIVDNAATQETISHIAPDIIPVIKSSVPTLLGLNTVQVSIHPEVLAHRTDERCQNAGGVVNIIQSAATHQISAEDAPSRFVQVTFAGIVAETTLDTMPECRDQIVSTPGVKLQIVNRAIELQQGAMLVLK</sequence>
<name>A0A1F5E6H2_9BACT</name>
<evidence type="ECO:0000313" key="2">
    <source>
        <dbReference type="Proteomes" id="UP000177006"/>
    </source>
</evidence>
<protein>
    <submittedName>
        <fullName evidence="1">Uncharacterized protein</fullName>
    </submittedName>
</protein>
<dbReference type="EMBL" id="MEZK01000013">
    <property type="protein sequence ID" value="OGD63007.1"/>
    <property type="molecule type" value="Genomic_DNA"/>
</dbReference>
<accession>A0A1F5E6H2</accession>
<dbReference type="Proteomes" id="UP000177006">
    <property type="component" value="Unassembled WGS sequence"/>
</dbReference>
<comment type="caution">
    <text evidence="1">The sequence shown here is derived from an EMBL/GenBank/DDBJ whole genome shotgun (WGS) entry which is preliminary data.</text>
</comment>